<dbReference type="PROSITE" id="PS50102">
    <property type="entry name" value="RRM"/>
    <property type="match status" value="1"/>
</dbReference>
<evidence type="ECO:0000256" key="2">
    <source>
        <dbReference type="ARBA" id="ARBA00022884"/>
    </source>
</evidence>
<feature type="region of interest" description="Disordered" evidence="4">
    <location>
        <begin position="107"/>
        <end position="126"/>
    </location>
</feature>
<dbReference type="InterPro" id="IPR000504">
    <property type="entry name" value="RRM_dom"/>
</dbReference>
<feature type="compositionally biased region" description="Basic and acidic residues" evidence="4">
    <location>
        <begin position="112"/>
        <end position="124"/>
    </location>
</feature>
<evidence type="ECO:0000256" key="4">
    <source>
        <dbReference type="SAM" id="MobiDB-lite"/>
    </source>
</evidence>
<feature type="region of interest" description="Disordered" evidence="4">
    <location>
        <begin position="551"/>
        <end position="580"/>
    </location>
</feature>
<dbReference type="Pfam" id="PF00076">
    <property type="entry name" value="RRM_1"/>
    <property type="match status" value="1"/>
</dbReference>
<dbReference type="SUPFAM" id="SSF54928">
    <property type="entry name" value="RNA-binding domain, RBD"/>
    <property type="match status" value="1"/>
</dbReference>
<dbReference type="InterPro" id="IPR035979">
    <property type="entry name" value="RBD_domain_sf"/>
</dbReference>
<protein>
    <submittedName>
        <fullName evidence="7">Uncharacterized protein LOC101847170</fullName>
    </submittedName>
</protein>
<dbReference type="Gene3D" id="3.30.70.330">
    <property type="match status" value="1"/>
</dbReference>
<feature type="domain" description="RRM" evidence="5">
    <location>
        <begin position="15"/>
        <end position="94"/>
    </location>
</feature>
<dbReference type="PANTHER" id="PTHR24012">
    <property type="entry name" value="RNA BINDING PROTEIN"/>
    <property type="match status" value="1"/>
</dbReference>
<evidence type="ECO:0000259" key="5">
    <source>
        <dbReference type="PROSITE" id="PS50102"/>
    </source>
</evidence>
<proteinExistence type="predicted"/>
<dbReference type="RefSeq" id="XP_005091172.1">
    <property type="nucleotide sequence ID" value="XM_005091115.3"/>
</dbReference>
<evidence type="ECO:0000313" key="7">
    <source>
        <dbReference type="RefSeq" id="XP_005091172.1"/>
    </source>
</evidence>
<organism evidence="6 7">
    <name type="scientific">Aplysia californica</name>
    <name type="common">California sea hare</name>
    <dbReference type="NCBI Taxonomy" id="6500"/>
    <lineage>
        <taxon>Eukaryota</taxon>
        <taxon>Metazoa</taxon>
        <taxon>Spiralia</taxon>
        <taxon>Lophotrochozoa</taxon>
        <taxon>Mollusca</taxon>
        <taxon>Gastropoda</taxon>
        <taxon>Heterobranchia</taxon>
        <taxon>Euthyneura</taxon>
        <taxon>Tectipleura</taxon>
        <taxon>Aplysiida</taxon>
        <taxon>Aplysioidea</taxon>
        <taxon>Aplysiidae</taxon>
        <taxon>Aplysia</taxon>
    </lineage>
</organism>
<dbReference type="GeneID" id="101847170"/>
<dbReference type="Proteomes" id="UP000694888">
    <property type="component" value="Unplaced"/>
</dbReference>
<feature type="compositionally biased region" description="Low complexity" evidence="4">
    <location>
        <begin position="261"/>
        <end position="270"/>
    </location>
</feature>
<gene>
    <name evidence="7" type="primary">LOC101847170</name>
</gene>
<feature type="region of interest" description="Disordered" evidence="4">
    <location>
        <begin position="331"/>
        <end position="439"/>
    </location>
</feature>
<keyword evidence="6" id="KW-1185">Reference proteome</keyword>
<evidence type="ECO:0000256" key="1">
    <source>
        <dbReference type="ARBA" id="ARBA00022737"/>
    </source>
</evidence>
<sequence>MSTDNVKHFRKRNLFSVFVGHLHEDVSKSDVYKLFSGCGEIVDYCILEDGSGKSRSYKYGFVRYAFREEAMRALKELNGWTLMNVRIVVDVAKDTVDLMKKAEEPASGPDLLHLDPHDGPEKDTTPSCLDKIINLSRVKEACHMMDVDRPVHKGAIRALQLIDTVEMTGGAENLRVHCRPVSSRTQLSMKRVSCELSKWEQDKGIDNCQLSKMFLAKSMEISETVSRLLDSESSELVNSSSKKLRDGDLDLPTATVDGSKKMQQSKLKSSADSAQEEACRFLELPKCIGYSLENSPQAKSSSNSILQSSAVCGKTVSDVAELTGGRNELNTRKEKSYTERYSCPTGSQNFCEQKSQRGSTSKRSLKVGGKKSPQGLSPKKNPKGIDEQSIVPSKSVPSPLSEFDSGRASSSDVNDEIGSKPRRSLSDVSSDGNDEASKPVVAGETLLSLGRALREKMKCREELCPVVDVRVCGPLPSPGKKHSNNGMLKNWMGGLGKQNGVNRRILNESEEDVEWDSPRLGNRKEAIRMASELFCQSLANDYPADTVSSSSFVNGGTETSSEKEHSAECQLSVKNNDDDSKVRVGMKSLLDDSSPLKLQTSALKSSKLAALLKRSQSEQLPSIIRS</sequence>
<dbReference type="CDD" id="cd00590">
    <property type="entry name" value="RRM_SF"/>
    <property type="match status" value="1"/>
</dbReference>
<feature type="region of interest" description="Disordered" evidence="4">
    <location>
        <begin position="237"/>
        <end position="271"/>
    </location>
</feature>
<dbReference type="SMART" id="SM00360">
    <property type="entry name" value="RRM"/>
    <property type="match status" value="1"/>
</dbReference>
<evidence type="ECO:0000256" key="3">
    <source>
        <dbReference type="PROSITE-ProRule" id="PRU00176"/>
    </source>
</evidence>
<keyword evidence="1" id="KW-0677">Repeat</keyword>
<accession>A0ABM0JDG3</accession>
<name>A0ABM0JDG3_APLCA</name>
<evidence type="ECO:0000313" key="6">
    <source>
        <dbReference type="Proteomes" id="UP000694888"/>
    </source>
</evidence>
<keyword evidence="2 3" id="KW-0694">RNA-binding</keyword>
<reference evidence="7" key="1">
    <citation type="submission" date="2025-08" db="UniProtKB">
        <authorList>
            <consortium name="RefSeq"/>
        </authorList>
    </citation>
    <scope>IDENTIFICATION</scope>
</reference>
<feature type="compositionally biased region" description="Polar residues" evidence="4">
    <location>
        <begin position="344"/>
        <end position="362"/>
    </location>
</feature>
<dbReference type="InterPro" id="IPR012677">
    <property type="entry name" value="Nucleotide-bd_a/b_plait_sf"/>
</dbReference>